<gene>
    <name evidence="2" type="ORF">CEPIT_LOCUS4666</name>
</gene>
<dbReference type="Pfam" id="PF06364">
    <property type="entry name" value="DUF1068"/>
    <property type="match status" value="1"/>
</dbReference>
<dbReference type="EMBL" id="CAMAPF010000024">
    <property type="protein sequence ID" value="CAH9073589.1"/>
    <property type="molecule type" value="Genomic_DNA"/>
</dbReference>
<proteinExistence type="predicted"/>
<evidence type="ECO:0000313" key="3">
    <source>
        <dbReference type="Proteomes" id="UP001152523"/>
    </source>
</evidence>
<dbReference type="Proteomes" id="UP001152523">
    <property type="component" value="Unassembled WGS sequence"/>
</dbReference>
<keyword evidence="1" id="KW-0812">Transmembrane</keyword>
<keyword evidence="1" id="KW-0472">Membrane</keyword>
<organism evidence="2 3">
    <name type="scientific">Cuscuta epithymum</name>
    <dbReference type="NCBI Taxonomy" id="186058"/>
    <lineage>
        <taxon>Eukaryota</taxon>
        <taxon>Viridiplantae</taxon>
        <taxon>Streptophyta</taxon>
        <taxon>Embryophyta</taxon>
        <taxon>Tracheophyta</taxon>
        <taxon>Spermatophyta</taxon>
        <taxon>Magnoliopsida</taxon>
        <taxon>eudicotyledons</taxon>
        <taxon>Gunneridae</taxon>
        <taxon>Pentapetalae</taxon>
        <taxon>asterids</taxon>
        <taxon>lamiids</taxon>
        <taxon>Solanales</taxon>
        <taxon>Convolvulaceae</taxon>
        <taxon>Cuscuteae</taxon>
        <taxon>Cuscuta</taxon>
        <taxon>Cuscuta subgen. Cuscuta</taxon>
    </lineage>
</organism>
<sequence>MAHPSDQRLCSQGAVRCVVIFVCLFLVFYMARPSVLRRSKLRSSGGLDSCPPCSCDCEEDSMLPLPLDFLNGSIADCAKDNPEMNEEMKKDIITLLSEEINLLKNVTSDSLEHTNTLITGAKRASSHYQREAEKCNAGMETCEEARERAQAALIEERKLSELWETRATEFGWKDE</sequence>
<protein>
    <submittedName>
        <fullName evidence="2">Uncharacterized protein</fullName>
    </submittedName>
</protein>
<accession>A0AAV0CD20</accession>
<evidence type="ECO:0000313" key="2">
    <source>
        <dbReference type="EMBL" id="CAH9073589.1"/>
    </source>
</evidence>
<keyword evidence="3" id="KW-1185">Reference proteome</keyword>
<name>A0AAV0CD20_9ASTE</name>
<evidence type="ECO:0000256" key="1">
    <source>
        <dbReference type="SAM" id="Phobius"/>
    </source>
</evidence>
<dbReference type="AlphaFoldDB" id="A0AAV0CD20"/>
<keyword evidence="1" id="KW-1133">Transmembrane helix</keyword>
<feature type="transmembrane region" description="Helical" evidence="1">
    <location>
        <begin position="13"/>
        <end position="31"/>
    </location>
</feature>
<comment type="caution">
    <text evidence="2">The sequence shown here is derived from an EMBL/GenBank/DDBJ whole genome shotgun (WGS) entry which is preliminary data.</text>
</comment>
<dbReference type="PANTHER" id="PTHR32254:SF6">
    <property type="entry name" value="DUF1068 DOMAIN-CONTAINING PROTEIN"/>
    <property type="match status" value="1"/>
</dbReference>
<reference evidence="2" key="1">
    <citation type="submission" date="2022-07" db="EMBL/GenBank/DDBJ databases">
        <authorList>
            <person name="Macas J."/>
            <person name="Novak P."/>
            <person name="Neumann P."/>
        </authorList>
    </citation>
    <scope>NUCLEOTIDE SEQUENCE</scope>
</reference>
<dbReference type="InterPro" id="IPR010471">
    <property type="entry name" value="DUF1068"/>
</dbReference>
<dbReference type="PANTHER" id="PTHR32254">
    <property type="entry name" value="EXPRESSED PROTEIN"/>
    <property type="match status" value="1"/>
</dbReference>